<evidence type="ECO:0000259" key="16">
    <source>
        <dbReference type="PROSITE" id="PS50112"/>
    </source>
</evidence>
<feature type="domain" description="PAS" evidence="16">
    <location>
        <begin position="3"/>
        <end position="56"/>
    </location>
</feature>
<dbReference type="NCBIfam" id="NF008293">
    <property type="entry name" value="PRK11073.1"/>
    <property type="match status" value="1"/>
</dbReference>
<dbReference type="SMART" id="SM00387">
    <property type="entry name" value="HATPase_c"/>
    <property type="match status" value="1"/>
</dbReference>
<evidence type="ECO:0000256" key="9">
    <source>
        <dbReference type="ARBA" id="ARBA00023012"/>
    </source>
</evidence>
<dbReference type="PROSITE" id="PS50112">
    <property type="entry name" value="PAS"/>
    <property type="match status" value="1"/>
</dbReference>
<dbReference type="EMBL" id="MDLC01000022">
    <property type="protein sequence ID" value="ODS23730.1"/>
    <property type="molecule type" value="Genomic_DNA"/>
</dbReference>
<dbReference type="PANTHER" id="PTHR43065:SF16">
    <property type="entry name" value="SENSORY HISTIDINE KINASE_PHOSPHATASE NTRB"/>
    <property type="match status" value="1"/>
</dbReference>
<dbReference type="InterPro" id="IPR004358">
    <property type="entry name" value="Sig_transdc_His_kin-like_C"/>
</dbReference>
<gene>
    <name evidence="17" type="ORF">AB835_07490</name>
</gene>
<evidence type="ECO:0000256" key="8">
    <source>
        <dbReference type="ARBA" id="ARBA00022840"/>
    </source>
</evidence>
<evidence type="ECO:0000256" key="11">
    <source>
        <dbReference type="ARBA" id="ARBA00037696"/>
    </source>
</evidence>
<evidence type="ECO:0000256" key="10">
    <source>
        <dbReference type="ARBA" id="ARBA00023231"/>
    </source>
</evidence>
<dbReference type="GO" id="GO:0000155">
    <property type="term" value="F:phosphorelay sensor kinase activity"/>
    <property type="evidence" value="ECO:0007669"/>
    <property type="project" value="InterPro"/>
</dbReference>
<evidence type="ECO:0000313" key="18">
    <source>
        <dbReference type="Proteomes" id="UP000242502"/>
    </source>
</evidence>
<dbReference type="InterPro" id="IPR003661">
    <property type="entry name" value="HisK_dim/P_dom"/>
</dbReference>
<reference evidence="17 18" key="1">
    <citation type="journal article" date="2016" name="Appl. Environ. Microbiol.">
        <title>Lack of Overt Genome Reduction in the Bryostatin-Producing Bryozoan Symbiont "Candidatus Endobugula sertula".</title>
        <authorList>
            <person name="Miller I.J."/>
            <person name="Vanee N."/>
            <person name="Fong S.S."/>
            <person name="Lim-Fong G.E."/>
            <person name="Kwan J.C."/>
        </authorList>
    </citation>
    <scope>NUCLEOTIDE SEQUENCE [LARGE SCALE GENOMIC DNA]</scope>
    <source>
        <strain evidence="17">AB1-4</strain>
    </source>
</reference>
<protein>
    <recommendedName>
        <fullName evidence="12">Sensory histidine kinase/phosphatase NtrB</fullName>
        <ecNumber evidence="2">2.7.13.3</ecNumber>
    </recommendedName>
    <alternativeName>
        <fullName evidence="13">Nitrogen regulation protein NR(II)</fullName>
    </alternativeName>
    <alternativeName>
        <fullName evidence="14">Nitrogen regulator II</fullName>
    </alternativeName>
</protein>
<evidence type="ECO:0000259" key="15">
    <source>
        <dbReference type="PROSITE" id="PS50109"/>
    </source>
</evidence>
<keyword evidence="7" id="KW-0378">Hydrolase</keyword>
<evidence type="ECO:0000256" key="5">
    <source>
        <dbReference type="ARBA" id="ARBA00022741"/>
    </source>
</evidence>
<dbReference type="InterPro" id="IPR000014">
    <property type="entry name" value="PAS"/>
</dbReference>
<dbReference type="SUPFAM" id="SSF55874">
    <property type="entry name" value="ATPase domain of HSP90 chaperone/DNA topoisomerase II/histidine kinase"/>
    <property type="match status" value="1"/>
</dbReference>
<keyword evidence="10" id="KW-0535">Nitrogen fixation</keyword>
<keyword evidence="5" id="KW-0547">Nucleotide-binding</keyword>
<evidence type="ECO:0000256" key="2">
    <source>
        <dbReference type="ARBA" id="ARBA00012438"/>
    </source>
</evidence>
<evidence type="ECO:0000256" key="6">
    <source>
        <dbReference type="ARBA" id="ARBA00022777"/>
    </source>
</evidence>
<keyword evidence="4" id="KW-0808">Transferase</keyword>
<comment type="catalytic activity">
    <reaction evidence="1">
        <text>ATP + protein L-histidine = ADP + protein N-phospho-L-histidine.</text>
        <dbReference type="EC" id="2.7.13.3"/>
    </reaction>
</comment>
<feature type="domain" description="Histidine kinase" evidence="15">
    <location>
        <begin position="136"/>
        <end position="358"/>
    </location>
</feature>
<dbReference type="InterPro" id="IPR036890">
    <property type="entry name" value="HATPase_C_sf"/>
</dbReference>
<dbReference type="GO" id="GO:0005524">
    <property type="term" value="F:ATP binding"/>
    <property type="evidence" value="ECO:0007669"/>
    <property type="project" value="UniProtKB-KW"/>
</dbReference>
<dbReference type="Gene3D" id="3.30.450.20">
    <property type="entry name" value="PAS domain"/>
    <property type="match status" value="1"/>
</dbReference>
<dbReference type="InterPro" id="IPR003594">
    <property type="entry name" value="HATPase_dom"/>
</dbReference>
<dbReference type="InterPro" id="IPR005467">
    <property type="entry name" value="His_kinase_dom"/>
</dbReference>
<accession>A0A1D2QQB3</accession>
<dbReference type="PROSITE" id="PS50109">
    <property type="entry name" value="HIS_KIN"/>
    <property type="match status" value="1"/>
</dbReference>
<organism evidence="17 18">
    <name type="scientific">Candidatus Endobugula sertula</name>
    <name type="common">Bugula neritina bacterial symbiont</name>
    <dbReference type="NCBI Taxonomy" id="62101"/>
    <lineage>
        <taxon>Bacteria</taxon>
        <taxon>Pseudomonadati</taxon>
        <taxon>Pseudomonadota</taxon>
        <taxon>Gammaproteobacteria</taxon>
        <taxon>Cellvibrionales</taxon>
        <taxon>Cellvibrionaceae</taxon>
        <taxon>Candidatus Endobugula</taxon>
    </lineage>
</organism>
<sequence length="361" mass="40771">MTINTDYHLLLDSLTTAVVLLDSDFQIAHVNTAAESLLQISVQRVIGSRFNQYIYESSVAMHKMQRAFLEKEPYTQRKAIWSLHTSKHMTVDYTVTPLAESQQLLLEIQPLDRLLRISREEALLTSQETTKNLLRGLAHEVKNPLGGIRGAAQLLDRELSNDHLQEYTHIIIAESDRLRNLVDRMLEPRSLSAHQPTNIHKVLERVVSVIKAEAVEDVLLQRILFKRHYDPSIPEVLGDIELLIQAVLNIVRNAVQALIEDKDSTHPQITLGTRIHRHFTINRRHHPLVACISIEDNGPGIPADLIEDIFYPMISGRAEGSGLGLAISQQMITQHDGLIECTSSPGQTVFSIYIPLEIHDD</sequence>
<dbReference type="PANTHER" id="PTHR43065">
    <property type="entry name" value="SENSOR HISTIDINE KINASE"/>
    <property type="match status" value="1"/>
</dbReference>
<proteinExistence type="predicted"/>
<dbReference type="CDD" id="cd00082">
    <property type="entry name" value="HisKA"/>
    <property type="match status" value="1"/>
</dbReference>
<keyword evidence="3" id="KW-0597">Phosphoprotein</keyword>
<dbReference type="EC" id="2.7.13.3" evidence="2"/>
<dbReference type="SMART" id="SM00091">
    <property type="entry name" value="PAS"/>
    <property type="match status" value="1"/>
</dbReference>
<keyword evidence="8" id="KW-0067">ATP-binding</keyword>
<dbReference type="SMART" id="SM00388">
    <property type="entry name" value="HisKA"/>
    <property type="match status" value="1"/>
</dbReference>
<dbReference type="InterPro" id="IPR013767">
    <property type="entry name" value="PAS_fold"/>
</dbReference>
<dbReference type="Gene3D" id="3.30.565.10">
    <property type="entry name" value="Histidine kinase-like ATPase, C-terminal domain"/>
    <property type="match status" value="1"/>
</dbReference>
<evidence type="ECO:0000256" key="12">
    <source>
        <dbReference type="ARBA" id="ARBA00039567"/>
    </source>
</evidence>
<dbReference type="Gene3D" id="1.10.287.130">
    <property type="match status" value="1"/>
</dbReference>
<dbReference type="GO" id="GO:0006355">
    <property type="term" value="P:regulation of DNA-templated transcription"/>
    <property type="evidence" value="ECO:0007669"/>
    <property type="project" value="InterPro"/>
</dbReference>
<dbReference type="PRINTS" id="PR00344">
    <property type="entry name" value="BCTRLSENSOR"/>
</dbReference>
<comment type="caution">
    <text evidence="17">The sequence shown here is derived from an EMBL/GenBank/DDBJ whole genome shotgun (WGS) entry which is preliminary data.</text>
</comment>
<comment type="function">
    <text evidence="11">Member of the two-component regulatory system NtrB/NtrC, which controls expression of the nitrogen-regulated (ntr) genes in response to nitrogen limitation. Under conditions of nitrogen limitation, NtrB autophosphorylates and transfers the phosphoryl group to NtrC. In the presence of nitrogen, acts as a phosphatase that dephosphorylates and inactivates NtrC.</text>
</comment>
<evidence type="ECO:0000313" key="17">
    <source>
        <dbReference type="EMBL" id="ODS23730.1"/>
    </source>
</evidence>
<dbReference type="SUPFAM" id="SSF47384">
    <property type="entry name" value="Homodimeric domain of signal transducing histidine kinase"/>
    <property type="match status" value="1"/>
</dbReference>
<dbReference type="Pfam" id="PF00989">
    <property type="entry name" value="PAS"/>
    <property type="match status" value="1"/>
</dbReference>
<dbReference type="STRING" id="62101.AB835_07490"/>
<evidence type="ECO:0000256" key="4">
    <source>
        <dbReference type="ARBA" id="ARBA00022679"/>
    </source>
</evidence>
<keyword evidence="6 17" id="KW-0418">Kinase</keyword>
<dbReference type="InterPro" id="IPR035965">
    <property type="entry name" value="PAS-like_dom_sf"/>
</dbReference>
<evidence type="ECO:0000256" key="3">
    <source>
        <dbReference type="ARBA" id="ARBA00022553"/>
    </source>
</evidence>
<keyword evidence="9" id="KW-0902">Two-component regulatory system</keyword>
<evidence type="ECO:0000256" key="14">
    <source>
        <dbReference type="ARBA" id="ARBA00043094"/>
    </source>
</evidence>
<evidence type="ECO:0000256" key="13">
    <source>
        <dbReference type="ARBA" id="ARBA00042313"/>
    </source>
</evidence>
<dbReference type="Pfam" id="PF00512">
    <property type="entry name" value="HisKA"/>
    <property type="match status" value="1"/>
</dbReference>
<dbReference type="SUPFAM" id="SSF55785">
    <property type="entry name" value="PYP-like sensor domain (PAS domain)"/>
    <property type="match status" value="1"/>
</dbReference>
<evidence type="ECO:0000256" key="7">
    <source>
        <dbReference type="ARBA" id="ARBA00022801"/>
    </source>
</evidence>
<name>A0A1D2QQB3_9GAMM</name>
<dbReference type="InterPro" id="IPR036097">
    <property type="entry name" value="HisK_dim/P_sf"/>
</dbReference>
<dbReference type="Pfam" id="PF02518">
    <property type="entry name" value="HATPase_c"/>
    <property type="match status" value="1"/>
</dbReference>
<dbReference type="Proteomes" id="UP000242502">
    <property type="component" value="Unassembled WGS sequence"/>
</dbReference>
<evidence type="ECO:0000256" key="1">
    <source>
        <dbReference type="ARBA" id="ARBA00000085"/>
    </source>
</evidence>
<dbReference type="GO" id="GO:0016787">
    <property type="term" value="F:hydrolase activity"/>
    <property type="evidence" value="ECO:0007669"/>
    <property type="project" value="UniProtKB-KW"/>
</dbReference>
<dbReference type="AlphaFoldDB" id="A0A1D2QQB3"/>